<dbReference type="FunFam" id="3.40.50.20:FF:000001">
    <property type="entry name" value="Carbamoyl-phosphate synthase large chain"/>
    <property type="match status" value="1"/>
</dbReference>
<dbReference type="InterPro" id="IPR016185">
    <property type="entry name" value="PreATP-grasp_dom_sf"/>
</dbReference>
<dbReference type="PANTHER" id="PTHR11405">
    <property type="entry name" value="CARBAMOYLTRANSFERASE FAMILY MEMBER"/>
    <property type="match status" value="1"/>
</dbReference>
<evidence type="ECO:0000313" key="30">
    <source>
        <dbReference type="EMBL" id="SLM37764.1"/>
    </source>
</evidence>
<evidence type="ECO:0000256" key="14">
    <source>
        <dbReference type="ARBA" id="ARBA00022840"/>
    </source>
</evidence>
<evidence type="ECO:0000256" key="2">
    <source>
        <dbReference type="ARBA" id="ARBA00004173"/>
    </source>
</evidence>
<dbReference type="SUPFAM" id="SSF52335">
    <property type="entry name" value="Methylglyoxal synthase-like"/>
    <property type="match status" value="1"/>
</dbReference>
<keyword evidence="10" id="KW-0677">Repeat</keyword>
<dbReference type="FunFam" id="3.30.470.20:FF:000004">
    <property type="entry name" value="Carbamoyl-phosphate synthase (glutamine-hydrolyzing)"/>
    <property type="match status" value="1"/>
</dbReference>
<comment type="pathway">
    <text evidence="3">Amino-acid biosynthesis; L-arginine biosynthesis; carbamoyl phosphate from bicarbonate: step 1/1.</text>
</comment>
<dbReference type="Gene3D" id="3.30.470.20">
    <property type="entry name" value="ATP-grasp fold, B domain"/>
    <property type="match status" value="2"/>
</dbReference>
<dbReference type="PROSITE" id="PS00866">
    <property type="entry name" value="CPSASE_1"/>
    <property type="match status" value="2"/>
</dbReference>
<dbReference type="FunFam" id="3.30.470.20:FF:000001">
    <property type="entry name" value="Carbamoyl-phosphate synthase large chain"/>
    <property type="match status" value="1"/>
</dbReference>
<comment type="catalytic activity">
    <reaction evidence="24">
        <text>hydrogencarbonate + L-glutamine + 2 ATP + H2O = carbamoyl phosphate + L-glutamate + 2 ADP + phosphate + 2 H(+)</text>
        <dbReference type="Rhea" id="RHEA:18633"/>
        <dbReference type="ChEBI" id="CHEBI:15377"/>
        <dbReference type="ChEBI" id="CHEBI:15378"/>
        <dbReference type="ChEBI" id="CHEBI:17544"/>
        <dbReference type="ChEBI" id="CHEBI:29985"/>
        <dbReference type="ChEBI" id="CHEBI:30616"/>
        <dbReference type="ChEBI" id="CHEBI:43474"/>
        <dbReference type="ChEBI" id="CHEBI:58228"/>
        <dbReference type="ChEBI" id="CHEBI:58359"/>
        <dbReference type="ChEBI" id="CHEBI:456216"/>
        <dbReference type="EC" id="6.3.5.5"/>
    </reaction>
</comment>
<dbReference type="Proteomes" id="UP000192927">
    <property type="component" value="Unassembled WGS sequence"/>
</dbReference>
<sequence>MRPAGLRTARQYNVQLGLGRLWLSLPRTSQRRRNFAACGSLLADDGRNTPPKVRWYEKLFENGPVQPALSPEEEDLEEMEELKARIAQLEEELLEIREGQTTTIGPLLDRLSEEDRQKYFKALKEASLEEDDGHPVDDKAIPDVDHIGEAAMSSGPGFDGAVQYVPSEDDLEIQLDVSFEQDIYLQRLNESLQRAATNTTDPTSQKRLWKWYIRCKQSLPPFLHLIPTGSWVVLWASQRHAPAPNLDRAARLKILAEDVLSTGRILSSKQRLEYIDSLGLVGSLDKALSLWEEERSYHEKNEELSENFIELGIRLYARHGAPQKAQNLAEDLLMRLEESKAGWIIPVIEAWIHNGENVGIRNAWALYLRFKSKLEREMQLDDYDKITMCFLRAGQTGIALAVFKDMMLTGKASQYESRELYKTALGIVGSLQSESVDAAGLNKVSMTALTALPREFQNKFFYGSWIKKLLGMGEVTAAASVVELMYERGVRPDPKHMNGIIGAWFRRGSASDRGKAEQMGWAMVQERLDMVAQRSEKRAGSPALRATAVNNPRMKIPFHLQRTVPAATIETFCVLLLYYERRGMARQVQQLQDCLPKAEIHPNSYFMNHLLYAELRRGDHGAAYKIYQEMTRTVRPDLETFACLWDCEKAHRDRVAIHGGHGFPGPRLVLYDMVNWFSRLGNKARDSARQEFTRDLYDQIIRCMCLAKDVEGTVVALYALKNSFLFYPNQDTARMITMQVARMVTDPPNAPRRRRVRLSANSQSNTAMATIAQVLAGLTAQRAKTLAERGVKVEELDASAQAEEQLFLLVEFLKAVLKKTAHGDSSPDSAINKAAWESGVGGLDIRSFKSSTVWRITGQEAPSAQAYLASGAIAGSKNLVDVKKVLVIGSGGLSIGQAGEFDYSGSQALKALKEANVKSVLINPNIATIQTDHKLADEVYYLPVTPEYVTYVIERERPDGVLLTFGGQTGLNLGVQMNRMGIFERYGVKVLGTSIKTLETSEDRDLFSKALNEINIPIAESIAVGTVDKALAAAKQIGYPIIVRSAYALGGLGSGFANNEEELKNLSSRSLTLSPQILVEKSLKGWKEVEYEVVRDAMNNCITVCNMENFDPLGIHTGDSIVVAPSQTLSDEEYHMLRTAAIKIVRHLGVVGECNVQYALQPDGLDYRVIEVNARLSRSSALASKATGYPLAYTAAKIGLGHTLPELPNAVTKTTTANFEPSLDYIVTKIPRWDLSKFQHVKRDIGSSMKSVGEVMAIGRTFEESIQKAIRQVDPKYVGFQGDKFEDLDDALRNPTDRRWLAVGQAMLHENYSIDKVHDLTKIDKWFLFKLQNIVDVHRELGDVGSLYGLKKELVMKAKKMGFSDKQIAQCVGSSEDQVRARRKGFGVKPFVKKIDTLAAEFPADTNYLYTTYNATSHDVTFDDHGTIVLGSGVYRIGSSVEFDWCAVNATVSLKEMGKKTVMVNYNPETYSTDFDMADKLYFEELSYERVMDIYELEAASGVVVSVGGQLPQNIALRLQETGKAHVLGTDPLDIDKAEDRHKFSQILDSIGVDQPAWKELTSVSDAESFADEVGYPVLVRPSYVLSGAAMSVIRSQDELKDKLISASAVSPDHPVVITKFIEGAQEIDVDAVGSAGKLIIHAVSEHVEPAGVHSGDATLVLPPVNLDDKIIARVKEIAEKVAKAWNITGPFNMQIIKANDPNGGESALKVIECNLRASRSFPFVSKVLGTNFIDIATKALVGRDVPEPTDLMAVKRDYLATKVPQFSWTRLAGADPFLGVEMSSTGEIACFGKDLVEAYWASLQSTMNFRMPEPGEGLLFGGDISKSELSGIVDYLNPLGYKLYAASEDVKQHLESTAKGGCTVEVIEFPTEDKRALREVFQKYDIRGVFNLATSRGKSLVDRDYVMRRNAVDFGVPLFMEPKTALLFAQVLLSAPRRSPAVPNADGKLAVYSVSIYSFETHKKTSEIRVLDVESGQSTLVTDEEKTSEPNWLEDSDDLLWLKAGEKGTTQLIVGNFNDGGKTYIAGTVSGPVSNVKLRVLEEGKLAIAVTGKARPDGSLHNPEEDPKKLSTGLVYDSLMALGPVYLEQEECDMVLSILVNALKATNLECPIPPFGGSDHYSLSRDGLAFVAKDPAINAATNTKANFYYLPIADFTNTSSAKLGIVEVEGLEGASSSPAISPDRRSAVFLQMKKNGYESDKNRIVLIPDLTKLSTAIEVLRSNDGKGAWDRSPQAVMWSSDGKHLFLQAEDHGNGLLFKLNVPATPGVVDQLPEKVTSTGYVSDVHPAKEGSSQLLISSTSLVDNSLYTIVDPSDLSNAKQISSNSRNGTAFGLSKKQVSDIWFRGAGDYKVHAWVVKPSTFNESERYPLAYLIHGGPQGAWGDQWSTRWNPAIFAEQGYIVITPNPTGSTGYGQEFTDAIRNSWGGLPYEDISKGFEYIKENLSYVDTERAVALGASYGGYMMNWIQGHDLGRQFKALVCHDGVFSMANQMSSDEQYFPNHDLGGTFWTARENWERWDPTRFLHHWATPQLVIHNELDYRLPVSEGLAAFNVLQMRGVPSRFLTFPDENHFVLKEENSLVWHTVVLNWINKYAGLPPYKEEGFERPSAAPAASATRWRGKKVVKVVSGKTTS</sequence>
<dbReference type="InterPro" id="IPR029058">
    <property type="entry name" value="AB_hydrolase_fold"/>
</dbReference>
<dbReference type="NCBIfam" id="NF009455">
    <property type="entry name" value="PRK12815.1"/>
    <property type="match status" value="1"/>
</dbReference>
<dbReference type="PROSITE" id="PS51855">
    <property type="entry name" value="MGS"/>
    <property type="match status" value="1"/>
</dbReference>
<comment type="cofactor">
    <cofactor evidence="1">
        <name>Zn(2+)</name>
        <dbReference type="ChEBI" id="CHEBI:29105"/>
    </cofactor>
</comment>
<dbReference type="SUPFAM" id="SSF56059">
    <property type="entry name" value="Glutathione synthetase ATP-binding domain-like"/>
    <property type="match status" value="2"/>
</dbReference>
<evidence type="ECO:0000256" key="22">
    <source>
        <dbReference type="ARBA" id="ARBA00044334"/>
    </source>
</evidence>
<comment type="catalytic activity">
    <reaction evidence="23">
        <text>hydrogencarbonate + NH4(+) + 2 ATP = carbamoyl phosphate + 2 ADP + phosphate + 2 H(+)</text>
        <dbReference type="Rhea" id="RHEA:18029"/>
        <dbReference type="ChEBI" id="CHEBI:15378"/>
        <dbReference type="ChEBI" id="CHEBI:17544"/>
        <dbReference type="ChEBI" id="CHEBI:28938"/>
        <dbReference type="ChEBI" id="CHEBI:30616"/>
        <dbReference type="ChEBI" id="CHEBI:43474"/>
        <dbReference type="ChEBI" id="CHEBI:58228"/>
        <dbReference type="ChEBI" id="CHEBI:456216"/>
        <dbReference type="EC" id="6.3.4.16"/>
    </reaction>
</comment>
<evidence type="ECO:0000256" key="21">
    <source>
        <dbReference type="ARBA" id="ARBA00044318"/>
    </source>
</evidence>
<evidence type="ECO:0000256" key="23">
    <source>
        <dbReference type="ARBA" id="ARBA00047359"/>
    </source>
</evidence>
<keyword evidence="11 26" id="KW-0547">Nucleotide-binding</keyword>
<dbReference type="InterPro" id="IPR001375">
    <property type="entry name" value="Peptidase_S9_cat"/>
</dbReference>
<comment type="similarity">
    <text evidence="4">Belongs to the CarB family.</text>
</comment>
<dbReference type="Pfam" id="PF02786">
    <property type="entry name" value="CPSase_L_D2"/>
    <property type="match status" value="2"/>
</dbReference>
<dbReference type="SUPFAM" id="SSF52440">
    <property type="entry name" value="PreATP-grasp domain"/>
    <property type="match status" value="2"/>
</dbReference>
<evidence type="ECO:0000256" key="5">
    <source>
        <dbReference type="ARBA" id="ARBA00010040"/>
    </source>
</evidence>
<evidence type="ECO:0000256" key="18">
    <source>
        <dbReference type="ARBA" id="ARBA00044031"/>
    </source>
</evidence>
<dbReference type="PROSITE" id="PS50975">
    <property type="entry name" value="ATP_GRASP"/>
    <property type="match status" value="2"/>
</dbReference>
<evidence type="ECO:0000256" key="1">
    <source>
        <dbReference type="ARBA" id="ARBA00001947"/>
    </source>
</evidence>
<keyword evidence="14 26" id="KW-0067">ATP-binding</keyword>
<dbReference type="GO" id="GO:0004087">
    <property type="term" value="F:carbamoyl-phosphate synthase (ammonia) activity"/>
    <property type="evidence" value="ECO:0007669"/>
    <property type="project" value="UniProtKB-EC"/>
</dbReference>
<dbReference type="Gene3D" id="1.25.40.10">
    <property type="entry name" value="Tetratricopeptide repeat domain"/>
    <property type="match status" value="1"/>
</dbReference>
<keyword evidence="16" id="KW-0464">Manganese</keyword>
<dbReference type="InterPro" id="IPR005483">
    <property type="entry name" value="CPSase_dom"/>
</dbReference>
<dbReference type="PANTHER" id="PTHR11405:SF53">
    <property type="entry name" value="CARBAMOYL-PHOSPHATE SYNTHASE [AMMONIA], MITOCHONDRIAL"/>
    <property type="match status" value="1"/>
</dbReference>
<feature type="domain" description="ATP-grasp" evidence="28">
    <location>
        <begin position="1545"/>
        <end position="1742"/>
    </location>
</feature>
<dbReference type="InterPro" id="IPR011990">
    <property type="entry name" value="TPR-like_helical_dom_sf"/>
</dbReference>
<keyword evidence="7" id="KW-0436">Ligase</keyword>
<dbReference type="GO" id="GO:0004088">
    <property type="term" value="F:carbamoyl-phosphate synthase (glutamine-hydrolyzing) activity"/>
    <property type="evidence" value="ECO:0007669"/>
    <property type="project" value="UniProtKB-EC"/>
</dbReference>
<proteinExistence type="inferred from homology"/>
<evidence type="ECO:0000256" key="27">
    <source>
        <dbReference type="SAM" id="Coils"/>
    </source>
</evidence>
<feature type="domain" description="ATP-grasp" evidence="28">
    <location>
        <begin position="1008"/>
        <end position="1200"/>
    </location>
</feature>
<dbReference type="SUPFAM" id="SSF53474">
    <property type="entry name" value="alpha/beta-Hydrolases"/>
    <property type="match status" value="1"/>
</dbReference>
<dbReference type="Gene3D" id="3.40.50.1820">
    <property type="entry name" value="alpha/beta hydrolase"/>
    <property type="match status" value="1"/>
</dbReference>
<comment type="similarity">
    <text evidence="5">Belongs to the peptidase S9C family.</text>
</comment>
<evidence type="ECO:0000256" key="15">
    <source>
        <dbReference type="ARBA" id="ARBA00023128"/>
    </source>
</evidence>
<dbReference type="EC" id="6.3.4.16" evidence="19"/>
<evidence type="ECO:0000256" key="3">
    <source>
        <dbReference type="ARBA" id="ARBA00005077"/>
    </source>
</evidence>
<keyword evidence="13" id="KW-0720">Serine protease</keyword>
<dbReference type="FunFam" id="3.40.50.1380:FF:000015">
    <property type="entry name" value="Carbamoyl-phosphate synthase arginine-specific large chain"/>
    <property type="match status" value="1"/>
</dbReference>
<dbReference type="Gene3D" id="1.10.1030.10">
    <property type="entry name" value="Carbamoyl-phosphate synthetase, large subunit oligomerisation domain"/>
    <property type="match status" value="1"/>
</dbReference>
<dbReference type="CDD" id="cd01423">
    <property type="entry name" value="MGS_CPS_I_III"/>
    <property type="match status" value="1"/>
</dbReference>
<dbReference type="NCBIfam" id="TIGR01369">
    <property type="entry name" value="CPSaseII_lrg"/>
    <property type="match status" value="1"/>
</dbReference>
<dbReference type="InterPro" id="IPR011761">
    <property type="entry name" value="ATP-grasp"/>
</dbReference>
<protein>
    <recommendedName>
        <fullName evidence="25">Carbamoyl phosphate synthase arginine-specific large chain, mitochondrial</fullName>
        <ecNumber evidence="19">6.3.4.16</ecNumber>
        <ecNumber evidence="6">6.3.5.5</ecNumber>
    </recommendedName>
    <alternativeName>
        <fullName evidence="21">Ammonium-dependent carbamoyl phosphate synthetase</fullName>
    </alternativeName>
    <alternativeName>
        <fullName evidence="20">Arginine-specific carbamoyl phosphate synthetase, ammonia chain</fullName>
    </alternativeName>
    <alternativeName>
        <fullName evidence="17">Dipeptidyl-peptidase V</fullName>
    </alternativeName>
    <alternativeName>
        <fullName evidence="22">Glutamine-dependent carbamoyl phosphate synthetase</fullName>
    </alternativeName>
</protein>
<dbReference type="InterPro" id="IPR036914">
    <property type="entry name" value="MGS-like_dom_sf"/>
</dbReference>
<comment type="subcellular location">
    <subcellularLocation>
        <location evidence="2">Mitochondrion</location>
    </subcellularLocation>
</comment>
<evidence type="ECO:0000256" key="6">
    <source>
        <dbReference type="ARBA" id="ARBA00012738"/>
    </source>
</evidence>
<keyword evidence="27" id="KW-0175">Coiled coil</keyword>
<evidence type="ECO:0000256" key="19">
    <source>
        <dbReference type="ARBA" id="ARBA00044063"/>
    </source>
</evidence>
<evidence type="ECO:0000256" key="8">
    <source>
        <dbReference type="ARBA" id="ARBA00022670"/>
    </source>
</evidence>
<dbReference type="InterPro" id="IPR006275">
    <property type="entry name" value="CPSase_lsu"/>
</dbReference>
<dbReference type="InterPro" id="IPR036897">
    <property type="entry name" value="CarbamoylP_synth_lsu_oligo_sf"/>
</dbReference>
<dbReference type="GO" id="GO:0006508">
    <property type="term" value="P:proteolysis"/>
    <property type="evidence" value="ECO:0007669"/>
    <property type="project" value="UniProtKB-KW"/>
</dbReference>
<dbReference type="InterPro" id="IPR058047">
    <property type="entry name" value="CPSase_preATP-grasp"/>
</dbReference>
<dbReference type="FunFam" id="3.30.1490.20:FF:000001">
    <property type="entry name" value="Carbamoyl-phosphate synthase large chain"/>
    <property type="match status" value="1"/>
</dbReference>
<evidence type="ECO:0000256" key="20">
    <source>
        <dbReference type="ARBA" id="ARBA00044249"/>
    </source>
</evidence>
<evidence type="ECO:0000256" key="10">
    <source>
        <dbReference type="ARBA" id="ARBA00022737"/>
    </source>
</evidence>
<dbReference type="SUPFAM" id="SSF48108">
    <property type="entry name" value="Carbamoyl phosphate synthetase, large subunit connection domain"/>
    <property type="match status" value="1"/>
</dbReference>
<evidence type="ECO:0000256" key="24">
    <source>
        <dbReference type="ARBA" id="ARBA00048816"/>
    </source>
</evidence>
<keyword evidence="31" id="KW-1185">Reference proteome</keyword>
<feature type="domain" description="MGS-like" evidence="29">
    <location>
        <begin position="1810"/>
        <end position="1969"/>
    </location>
</feature>
<evidence type="ECO:0000256" key="17">
    <source>
        <dbReference type="ARBA" id="ARBA00032829"/>
    </source>
</evidence>
<dbReference type="FunFam" id="3.40.50.1820:FF:000028">
    <property type="entry name" value="S9 family peptidase"/>
    <property type="match status" value="1"/>
</dbReference>
<dbReference type="Pfam" id="PF00326">
    <property type="entry name" value="Peptidase_S9"/>
    <property type="match status" value="1"/>
</dbReference>
<evidence type="ECO:0000256" key="13">
    <source>
        <dbReference type="ARBA" id="ARBA00022825"/>
    </source>
</evidence>
<dbReference type="SUPFAM" id="SSF82171">
    <property type="entry name" value="DPP6 N-terminal domain-like"/>
    <property type="match status" value="1"/>
</dbReference>
<dbReference type="FunFam" id="3.40.50.20:FF:000002">
    <property type="entry name" value="Carbamoyl-phosphate synthase large chain"/>
    <property type="match status" value="1"/>
</dbReference>
<dbReference type="Gene3D" id="3.40.50.1380">
    <property type="entry name" value="Methylglyoxal synthase-like domain"/>
    <property type="match status" value="1"/>
</dbReference>
<dbReference type="InterPro" id="IPR013815">
    <property type="entry name" value="ATP_grasp_subdomain_1"/>
</dbReference>
<evidence type="ECO:0000256" key="4">
    <source>
        <dbReference type="ARBA" id="ARBA00009799"/>
    </source>
</evidence>
<keyword evidence="9" id="KW-0479">Metal-binding</keyword>
<reference evidence="31" key="1">
    <citation type="submission" date="2017-03" db="EMBL/GenBank/DDBJ databases">
        <authorList>
            <person name="Sharma R."/>
            <person name="Thines M."/>
        </authorList>
    </citation>
    <scope>NUCLEOTIDE SEQUENCE [LARGE SCALE GENOMIC DNA]</scope>
</reference>
<dbReference type="Gene3D" id="3.30.1490.20">
    <property type="entry name" value="ATP-grasp fold, A domain"/>
    <property type="match status" value="1"/>
</dbReference>
<dbReference type="InterPro" id="IPR011607">
    <property type="entry name" value="MGS-like_dom"/>
</dbReference>
<dbReference type="Gene3D" id="3.40.50.20">
    <property type="match status" value="2"/>
</dbReference>
<dbReference type="SMART" id="SM01096">
    <property type="entry name" value="CPSase_L_D3"/>
    <property type="match status" value="1"/>
</dbReference>
<accession>A0A1W5D3P9</accession>
<dbReference type="FunFam" id="1.10.1030.10:FF:000001">
    <property type="entry name" value="Carbamoyl-phosphate synthase large chain"/>
    <property type="match status" value="1"/>
</dbReference>
<evidence type="ECO:0000256" key="16">
    <source>
        <dbReference type="ARBA" id="ARBA00023211"/>
    </source>
</evidence>
<evidence type="ECO:0000259" key="29">
    <source>
        <dbReference type="PROSITE" id="PS51855"/>
    </source>
</evidence>
<evidence type="ECO:0000259" key="28">
    <source>
        <dbReference type="PROSITE" id="PS50975"/>
    </source>
</evidence>
<evidence type="ECO:0000256" key="11">
    <source>
        <dbReference type="ARBA" id="ARBA00022741"/>
    </source>
</evidence>
<organism evidence="30 31">
    <name type="scientific">Lasallia pustulata</name>
    <dbReference type="NCBI Taxonomy" id="136370"/>
    <lineage>
        <taxon>Eukaryota</taxon>
        <taxon>Fungi</taxon>
        <taxon>Dikarya</taxon>
        <taxon>Ascomycota</taxon>
        <taxon>Pezizomycotina</taxon>
        <taxon>Lecanoromycetes</taxon>
        <taxon>OSLEUM clade</taxon>
        <taxon>Umbilicariomycetidae</taxon>
        <taxon>Umbilicariales</taxon>
        <taxon>Umbilicariaceae</taxon>
        <taxon>Lasallia</taxon>
    </lineage>
</organism>
<dbReference type="EMBL" id="FWEW01001890">
    <property type="protein sequence ID" value="SLM37764.1"/>
    <property type="molecule type" value="Genomic_DNA"/>
</dbReference>
<dbReference type="InterPro" id="IPR005480">
    <property type="entry name" value="CPSase_lsu_oligo"/>
</dbReference>
<dbReference type="GO" id="GO:0008236">
    <property type="term" value="F:serine-type peptidase activity"/>
    <property type="evidence" value="ECO:0007669"/>
    <property type="project" value="UniProtKB-KW"/>
</dbReference>
<dbReference type="InterPro" id="IPR005479">
    <property type="entry name" value="CPAse_ATP-bd"/>
</dbReference>
<keyword evidence="15" id="KW-0496">Mitochondrion</keyword>
<dbReference type="PROSITE" id="PS00867">
    <property type="entry name" value="CPSASE_2"/>
    <property type="match status" value="2"/>
</dbReference>
<dbReference type="Pfam" id="PF25596">
    <property type="entry name" value="CPSase_L_D1"/>
    <property type="match status" value="2"/>
</dbReference>
<dbReference type="Pfam" id="PF02787">
    <property type="entry name" value="CPSase_L_D3"/>
    <property type="match status" value="1"/>
</dbReference>
<keyword evidence="8" id="KW-0645">Protease</keyword>
<evidence type="ECO:0000256" key="26">
    <source>
        <dbReference type="PROSITE-ProRule" id="PRU00409"/>
    </source>
</evidence>
<dbReference type="PRINTS" id="PR00098">
    <property type="entry name" value="CPSASE"/>
</dbReference>
<comment type="subunit">
    <text evidence="18">Heterodimer composed of 2 chains; the small (or glutamine) chain promotes the hydrolysis of glutamine to ammonia, which is used by the large (or ammonia) chain to synthesize carbamoyl phosphate.</text>
</comment>
<dbReference type="GO" id="GO:0005524">
    <property type="term" value="F:ATP binding"/>
    <property type="evidence" value="ECO:0007669"/>
    <property type="project" value="UniProtKB-UniRule"/>
</dbReference>
<dbReference type="GO" id="GO:0006526">
    <property type="term" value="P:L-arginine biosynthetic process"/>
    <property type="evidence" value="ECO:0007669"/>
    <property type="project" value="UniProtKB-ARBA"/>
</dbReference>
<evidence type="ECO:0000256" key="9">
    <source>
        <dbReference type="ARBA" id="ARBA00022723"/>
    </source>
</evidence>
<dbReference type="EC" id="6.3.5.5" evidence="6"/>
<keyword evidence="12" id="KW-0378">Hydrolase</keyword>
<name>A0A1W5D3P9_9LECA</name>
<evidence type="ECO:0000313" key="31">
    <source>
        <dbReference type="Proteomes" id="UP000192927"/>
    </source>
</evidence>
<evidence type="ECO:0000256" key="7">
    <source>
        <dbReference type="ARBA" id="ARBA00022598"/>
    </source>
</evidence>
<dbReference type="NCBIfam" id="NF003671">
    <property type="entry name" value="PRK05294.1"/>
    <property type="match status" value="1"/>
</dbReference>
<evidence type="ECO:0000256" key="12">
    <source>
        <dbReference type="ARBA" id="ARBA00022801"/>
    </source>
</evidence>
<dbReference type="GO" id="GO:0005739">
    <property type="term" value="C:mitochondrion"/>
    <property type="evidence" value="ECO:0007669"/>
    <property type="project" value="UniProtKB-SubCell"/>
</dbReference>
<feature type="coiled-coil region" evidence="27">
    <location>
        <begin position="72"/>
        <end position="99"/>
    </location>
</feature>
<evidence type="ECO:0000256" key="25">
    <source>
        <dbReference type="ARBA" id="ARBA00068891"/>
    </source>
</evidence>
<dbReference type="GO" id="GO:0046872">
    <property type="term" value="F:metal ion binding"/>
    <property type="evidence" value="ECO:0007669"/>
    <property type="project" value="UniProtKB-KW"/>
</dbReference>